<keyword evidence="5" id="KW-0967">Endosome</keyword>
<dbReference type="PANTHER" id="PTHR11200">
    <property type="entry name" value="INOSITOL 5-PHOSPHATASE"/>
    <property type="match status" value="1"/>
</dbReference>
<organism evidence="11 12">
    <name type="scientific">Salmo trutta</name>
    <name type="common">Brown trout</name>
    <dbReference type="NCBI Taxonomy" id="8032"/>
    <lineage>
        <taxon>Eukaryota</taxon>
        <taxon>Metazoa</taxon>
        <taxon>Chordata</taxon>
        <taxon>Craniata</taxon>
        <taxon>Vertebrata</taxon>
        <taxon>Euteleostomi</taxon>
        <taxon>Actinopterygii</taxon>
        <taxon>Neopterygii</taxon>
        <taxon>Teleostei</taxon>
        <taxon>Protacanthopterygii</taxon>
        <taxon>Salmoniformes</taxon>
        <taxon>Salmonidae</taxon>
        <taxon>Salmoninae</taxon>
        <taxon>Salmo</taxon>
    </lineage>
</organism>
<dbReference type="PANTHER" id="PTHR11200:SF300">
    <property type="entry name" value="TYPE II INOSITOL 1,4,5-TRISPHOSPHATE 5-PHOSPHATASE"/>
    <property type="match status" value="1"/>
</dbReference>
<evidence type="ECO:0000256" key="5">
    <source>
        <dbReference type="ARBA" id="ARBA00022753"/>
    </source>
</evidence>
<dbReference type="Gene3D" id="2.60.40.10">
    <property type="entry name" value="Immunoglobulins"/>
    <property type="match status" value="1"/>
</dbReference>
<dbReference type="InterPro" id="IPR036691">
    <property type="entry name" value="Endo/exonu/phosph_ase_sf"/>
</dbReference>
<dbReference type="SMART" id="SM00324">
    <property type="entry name" value="RhoGAP"/>
    <property type="match status" value="1"/>
</dbReference>
<dbReference type="GO" id="GO:0046856">
    <property type="term" value="P:phosphatidylinositol dephosphorylation"/>
    <property type="evidence" value="ECO:0007669"/>
    <property type="project" value="InterPro"/>
</dbReference>
<feature type="domain" description="Rho-GAP" evidence="10">
    <location>
        <begin position="521"/>
        <end position="705"/>
    </location>
</feature>
<dbReference type="GO" id="GO:0031901">
    <property type="term" value="C:early endosome membrane"/>
    <property type="evidence" value="ECO:0007669"/>
    <property type="project" value="UniProtKB-SubCell"/>
</dbReference>
<dbReference type="Proteomes" id="UP000472277">
    <property type="component" value="Chromosome 3"/>
</dbReference>
<dbReference type="Pfam" id="PF21310">
    <property type="entry name" value="OCRL-like_ASH"/>
    <property type="match status" value="1"/>
</dbReference>
<evidence type="ECO:0000259" key="10">
    <source>
        <dbReference type="PROSITE" id="PS50238"/>
    </source>
</evidence>
<evidence type="ECO:0000256" key="1">
    <source>
        <dbReference type="ARBA" id="ARBA00004146"/>
    </source>
</evidence>
<dbReference type="CDD" id="cd04380">
    <property type="entry name" value="RhoGAP_OCRL1"/>
    <property type="match status" value="1"/>
</dbReference>
<dbReference type="InterPro" id="IPR048869">
    <property type="entry name" value="OCRL-1_2_ASH"/>
</dbReference>
<name>A0A673XDD6_SALTR</name>
<comment type="similarity">
    <text evidence="3">Belongs to the inositol 1,4,5-trisphosphate 5-phosphatase type II family.</text>
</comment>
<keyword evidence="6" id="KW-0378">Hydrolase</keyword>
<dbReference type="CDD" id="cd09093">
    <property type="entry name" value="INPP5c_INPP5B"/>
    <property type="match status" value="1"/>
</dbReference>
<sequence>PFTNLKVNDWYMVVKKYIFQEEEKIIRTKRLFGRRRFVQNMDSVMMTNDLYYNALWWWTSTQLCEVFRFFFFIGTYNVNGQTPKESLRPWLGSTSTPPDMYCVGFQELDLSKEAFFFNDTPKETEWLKAVSEGLHPDAKYALVKLVRLVGIMLLFYVRNEHAKHISEMEAETVGTGIMGRMGNKGAVAIRFRFHNSDICVVNSHLAAHVEEYERRNQDYKDICSRLLFRQHDPALAPLTIMKHNVVLWLGDLNYRLSDLDVDNVKDLIAKKDFETLHSYDQLKRQIDEKAVFVGFVEGEIGFLPTYKYDTGSDQWDTSEKCRVPAWCDRILWRGKNVRQLHYQSHMDLNTSDHKPVSSLLEMGIKLVNEESYKKTFEEIVRSLDKMENECIPSVTLSRREFHFKDVKFMQHQAETLTLFNDGQVPCQFEFIQKLDEPTYCKPWLTANPAKGFIAQGGNVDIDLEVFVNRSTATELNAGRQQIEDILVLHLERGKDYFLSVTGNYLPSCFGSSIQILCQLRDPIQEMLGPGFKPISLKCRLFFVVFFLKTLSGDETRTVIIDKPLDIPKEIWQMVDHLYRNAPKQVRTHRNLLPFSNHSVAEALLLFLDALPEPVVPFSLYQQCLDDVFLHPQVVSLLPQCHKNVFNYIAAFLRELLKHSTHNSLDVHILASIFAALLLRSPTKQDLAEKRKTQEFFQHFLVQDLS</sequence>
<dbReference type="GO" id="GO:0030670">
    <property type="term" value="C:phagocytic vesicle membrane"/>
    <property type="evidence" value="ECO:0007669"/>
    <property type="project" value="UniProtKB-SubCell"/>
</dbReference>
<keyword evidence="7" id="KW-0443">Lipid metabolism</keyword>
<evidence type="ECO:0000256" key="7">
    <source>
        <dbReference type="ARBA" id="ARBA00023098"/>
    </source>
</evidence>
<dbReference type="GO" id="GO:0004439">
    <property type="term" value="F:phosphatidylinositol-4,5-bisphosphate 5-phosphatase activity"/>
    <property type="evidence" value="ECO:0007669"/>
    <property type="project" value="UniProtKB-EC"/>
</dbReference>
<evidence type="ECO:0000256" key="2">
    <source>
        <dbReference type="ARBA" id="ARBA00004580"/>
    </source>
</evidence>
<evidence type="ECO:0000256" key="9">
    <source>
        <dbReference type="ARBA" id="ARBA00023329"/>
    </source>
</evidence>
<gene>
    <name evidence="11" type="primary">INPP5B</name>
    <name evidence="11" type="synonym">LOC115176668</name>
</gene>
<proteinExistence type="inferred from homology"/>
<dbReference type="FunFam" id="2.60.40.10:FF:000132">
    <property type="entry name" value="Inositol polyphosphate 5-phosphatase OCRL-1 isoform b"/>
    <property type="match status" value="1"/>
</dbReference>
<evidence type="ECO:0000256" key="8">
    <source>
        <dbReference type="ARBA" id="ARBA00023136"/>
    </source>
</evidence>
<evidence type="ECO:0000313" key="12">
    <source>
        <dbReference type="Proteomes" id="UP000472277"/>
    </source>
</evidence>
<evidence type="ECO:0000256" key="4">
    <source>
        <dbReference type="ARBA" id="ARBA00013044"/>
    </source>
</evidence>
<dbReference type="Pfam" id="PF00620">
    <property type="entry name" value="RhoGAP"/>
    <property type="match status" value="1"/>
</dbReference>
<comment type="subcellular location">
    <subcellularLocation>
        <location evidence="2">Cytoplasmic vesicle</location>
        <location evidence="2">Phagosome membrane</location>
    </subcellularLocation>
    <subcellularLocation>
        <location evidence="1">Early endosome membrane</location>
    </subcellularLocation>
</comment>
<dbReference type="SMART" id="SM00128">
    <property type="entry name" value="IPPc"/>
    <property type="match status" value="1"/>
</dbReference>
<keyword evidence="12" id="KW-1185">Reference proteome</keyword>
<dbReference type="SUPFAM" id="SSF56219">
    <property type="entry name" value="DNase I-like"/>
    <property type="match status" value="1"/>
</dbReference>
<evidence type="ECO:0000256" key="3">
    <source>
        <dbReference type="ARBA" id="ARBA00005910"/>
    </source>
</evidence>
<dbReference type="Ensembl" id="ENSSTUT00000019981.1">
    <property type="protein sequence ID" value="ENSSTUP00000019002.1"/>
    <property type="gene ID" value="ENSSTUG00000007064.1"/>
</dbReference>
<keyword evidence="9" id="KW-0968">Cytoplasmic vesicle</keyword>
<dbReference type="InterPro" id="IPR037793">
    <property type="entry name" value="OCRL1/INPP5B_INPP5c"/>
</dbReference>
<dbReference type="GO" id="GO:0007165">
    <property type="term" value="P:signal transduction"/>
    <property type="evidence" value="ECO:0007669"/>
    <property type="project" value="InterPro"/>
</dbReference>
<protein>
    <recommendedName>
        <fullName evidence="4">phosphoinositide 5-phosphatase</fullName>
        <ecNumber evidence="4">3.1.3.36</ecNumber>
    </recommendedName>
</protein>
<dbReference type="InterPro" id="IPR047078">
    <property type="entry name" value="RhoGAP_OCRL1"/>
</dbReference>
<dbReference type="Gene3D" id="3.60.10.10">
    <property type="entry name" value="Endonuclease/exonuclease/phosphatase"/>
    <property type="match status" value="1"/>
</dbReference>
<dbReference type="Pfam" id="PF22669">
    <property type="entry name" value="Exo_endo_phos2"/>
    <property type="match status" value="1"/>
</dbReference>
<dbReference type="FunFam" id="3.60.10.10:FF:000004">
    <property type="entry name" value="Type II inositol 1,4,5-trisphosphate 5-phosphatase"/>
    <property type="match status" value="1"/>
</dbReference>
<keyword evidence="8" id="KW-0472">Membrane</keyword>
<dbReference type="AlphaFoldDB" id="A0A673XDD6"/>
<evidence type="ECO:0000313" key="11">
    <source>
        <dbReference type="Ensembl" id="ENSSTUP00000019002.1"/>
    </source>
</evidence>
<reference evidence="11" key="2">
    <citation type="submission" date="2025-09" db="UniProtKB">
        <authorList>
            <consortium name="Ensembl"/>
        </authorList>
    </citation>
    <scope>IDENTIFICATION</scope>
</reference>
<dbReference type="InterPro" id="IPR046985">
    <property type="entry name" value="IP5"/>
</dbReference>
<dbReference type="EC" id="3.1.3.36" evidence="4"/>
<dbReference type="Gene3D" id="1.10.555.10">
    <property type="entry name" value="Rho GTPase activation protein"/>
    <property type="match status" value="1"/>
</dbReference>
<dbReference type="GO" id="GO:0005829">
    <property type="term" value="C:cytosol"/>
    <property type="evidence" value="ECO:0007669"/>
    <property type="project" value="TreeGrafter"/>
</dbReference>
<dbReference type="InterPro" id="IPR000198">
    <property type="entry name" value="RhoGAP_dom"/>
</dbReference>
<dbReference type="SUPFAM" id="SSF48350">
    <property type="entry name" value="GTPase activation domain, GAP"/>
    <property type="match status" value="1"/>
</dbReference>
<dbReference type="GO" id="GO:0052658">
    <property type="term" value="F:inositol-1,4,5-trisphosphate 5-phosphatase activity"/>
    <property type="evidence" value="ECO:0007669"/>
    <property type="project" value="TreeGrafter"/>
</dbReference>
<dbReference type="InterPro" id="IPR008936">
    <property type="entry name" value="Rho_GTPase_activation_prot"/>
</dbReference>
<dbReference type="PROSITE" id="PS50238">
    <property type="entry name" value="RHOGAP"/>
    <property type="match status" value="1"/>
</dbReference>
<evidence type="ECO:0000256" key="6">
    <source>
        <dbReference type="ARBA" id="ARBA00022801"/>
    </source>
</evidence>
<reference evidence="11" key="1">
    <citation type="submission" date="2025-08" db="UniProtKB">
        <authorList>
            <consortium name="Ensembl"/>
        </authorList>
    </citation>
    <scope>IDENTIFICATION</scope>
</reference>
<accession>A0A673XDD6</accession>
<dbReference type="InterPro" id="IPR013783">
    <property type="entry name" value="Ig-like_fold"/>
</dbReference>
<dbReference type="InterPro" id="IPR000300">
    <property type="entry name" value="IPPc"/>
</dbReference>
<dbReference type="GeneTree" id="ENSGT00940000156762"/>